<comment type="catalytic activity">
    <reaction evidence="2">
        <text>cytidine(34) in elongator tRNA(Met) + acetate + ATP = N(4)-acetylcytidine(34) in elongator tRNA(Met) + AMP + diphosphate</text>
        <dbReference type="Rhea" id="RHEA:58144"/>
        <dbReference type="Rhea" id="RHEA-COMP:10693"/>
        <dbReference type="Rhea" id="RHEA-COMP:10694"/>
        <dbReference type="ChEBI" id="CHEBI:30089"/>
        <dbReference type="ChEBI" id="CHEBI:30616"/>
        <dbReference type="ChEBI" id="CHEBI:33019"/>
        <dbReference type="ChEBI" id="CHEBI:74900"/>
        <dbReference type="ChEBI" id="CHEBI:82748"/>
        <dbReference type="ChEBI" id="CHEBI:456215"/>
    </reaction>
</comment>
<dbReference type="GO" id="GO:0005524">
    <property type="term" value="F:ATP binding"/>
    <property type="evidence" value="ECO:0007669"/>
    <property type="project" value="UniProtKB-KW"/>
</dbReference>
<dbReference type="RefSeq" id="WP_015777966.1">
    <property type="nucleotide sequence ID" value="NC_013171.1"/>
</dbReference>
<comment type="function">
    <text evidence="2">Catalyzes the formation of N(4)-acetylcytidine (ac(4)C) at the wobble position of elongator tRNA(Met), using acetate and ATP as substrates. First activates an acetate ion to form acetyladenylate (Ac-AMP) and then transfers the acetyl group to tRNA to form ac(4)C34.</text>
</comment>
<keyword evidence="4" id="KW-1185">Reference proteome</keyword>
<gene>
    <name evidence="2" type="primary">tmcAL</name>
    <name evidence="3" type="ordered locus">Apre_1035</name>
</gene>
<name>C7RHV2_ANAPD</name>
<evidence type="ECO:0000313" key="3">
    <source>
        <dbReference type="EMBL" id="ACV29063.1"/>
    </source>
</evidence>
<dbReference type="eggNOG" id="COG1323">
    <property type="taxonomic scope" value="Bacteria"/>
</dbReference>
<comment type="similarity">
    <text evidence="2">Belongs to the TmcAL family.</text>
</comment>
<keyword evidence="2" id="KW-0067">ATP-binding</keyword>
<dbReference type="GO" id="GO:0000049">
    <property type="term" value="F:tRNA binding"/>
    <property type="evidence" value="ECO:0007669"/>
    <property type="project" value="UniProtKB-KW"/>
</dbReference>
<evidence type="ECO:0000256" key="2">
    <source>
        <dbReference type="HAMAP-Rule" id="MF_01539"/>
    </source>
</evidence>
<protein>
    <recommendedName>
        <fullName evidence="2">tRNA(Met) cytidine acetate ligase</fullName>
        <ecNumber evidence="2">6.3.4.-</ecNumber>
    </recommendedName>
</protein>
<dbReference type="SUPFAM" id="SSF52374">
    <property type="entry name" value="Nucleotidylyl transferase"/>
    <property type="match status" value="1"/>
</dbReference>
<keyword evidence="2" id="KW-0547">Nucleotide-binding</keyword>
<dbReference type="KEGG" id="apr:Apre_1035"/>
<reference evidence="3 4" key="1">
    <citation type="journal article" date="2009" name="Stand. Genomic Sci.">
        <title>Complete genome sequence of Anaerococcus prevotii type strain (PC1).</title>
        <authorList>
            <person name="Labutti K."/>
            <person name="Pukall R."/>
            <person name="Steenblock K."/>
            <person name="Glavina Del Rio T."/>
            <person name="Tice H."/>
            <person name="Copeland A."/>
            <person name="Cheng J.F."/>
            <person name="Lucas S."/>
            <person name="Chen F."/>
            <person name="Nolan M."/>
            <person name="Bruce D."/>
            <person name="Goodwin L."/>
            <person name="Pitluck S."/>
            <person name="Ivanova N."/>
            <person name="Mavromatis K."/>
            <person name="Ovchinnikova G."/>
            <person name="Pati A."/>
            <person name="Chen A."/>
            <person name="Palaniappan K."/>
            <person name="Land M."/>
            <person name="Hauser L."/>
            <person name="Chang Y.J."/>
            <person name="Jeffries C.D."/>
            <person name="Chain P."/>
            <person name="Saunders E."/>
            <person name="Brettin T."/>
            <person name="Detter J.C."/>
            <person name="Han C."/>
            <person name="Goker M."/>
            <person name="Bristow J."/>
            <person name="Eisen J.A."/>
            <person name="Markowitz V."/>
            <person name="Hugenholtz P."/>
            <person name="Kyrpides N.C."/>
            <person name="Klenk H.P."/>
            <person name="Lapidus A."/>
        </authorList>
    </citation>
    <scope>NUCLEOTIDE SEQUENCE [LARGE SCALE GENOMIC DNA]</scope>
    <source>
        <strain evidence="4">ATCC 9321 / DSM 20548 / JCM 6508 / NCTC 11806 / PC1</strain>
    </source>
</reference>
<dbReference type="STRING" id="525919.Apre_1035"/>
<evidence type="ECO:0000313" key="4">
    <source>
        <dbReference type="Proteomes" id="UP000002294"/>
    </source>
</evidence>
<dbReference type="GO" id="GO:0016879">
    <property type="term" value="F:ligase activity, forming carbon-nitrogen bonds"/>
    <property type="evidence" value="ECO:0007669"/>
    <property type="project" value="UniProtKB-UniRule"/>
</dbReference>
<feature type="binding site" evidence="2">
    <location>
        <position position="101"/>
    </location>
    <ligand>
        <name>ATP</name>
        <dbReference type="ChEBI" id="CHEBI:30616"/>
    </ligand>
</feature>
<keyword evidence="2" id="KW-0820">tRNA-binding</keyword>
<keyword evidence="2" id="KW-0963">Cytoplasm</keyword>
<dbReference type="PANTHER" id="PTHR37825">
    <property type="entry name" value="TRNA(MET) CYTIDINE ACETATE LIGASE"/>
    <property type="match status" value="1"/>
</dbReference>
<dbReference type="AlphaFoldDB" id="C7RHV2"/>
<feature type="binding site" evidence="2">
    <location>
        <position position="159"/>
    </location>
    <ligand>
        <name>ATP</name>
        <dbReference type="ChEBI" id="CHEBI:30616"/>
    </ligand>
</feature>
<dbReference type="InterPro" id="IPR008513">
    <property type="entry name" value="tRNA(Met)_cyd_acetate_ligase"/>
</dbReference>
<evidence type="ECO:0000256" key="1">
    <source>
        <dbReference type="ARBA" id="ARBA00022694"/>
    </source>
</evidence>
<sequence>MKKLAIISEFNPFHNGHKYLINKAKEITKTDLAISLMSGDFVQRGEASLIDKYSRADAALDNGFDLVIEMPNFISLQSAEFFSYKSIELLNKLKIDYLAFGIENLDSEEFLDISARLIKDNDRLEELTKYYIDKKYSFTEAKYLALKDFLGREDFISSNNILALEYMISISKINPNIMAIPIRRLGANNQDLDIKDEKYASSTSIRRNLSGNIEKLMPSSSYQKLKSFQKNYGLANKENLFEIFKYKFMIEESQMQDSLCYEEGLDNYFKTLLKDSPTYDEFIELAVSKRNTMARIKRLMLNYILNNKKSLNDLDYNFVKVLAFNEKATKLFRDIKKELKIVIRKSDIEALDHDDLLVYENMLRASNLYSLLIDRQFNTDFTRKISIKKTYEAN</sequence>
<dbReference type="EC" id="6.3.4.-" evidence="2"/>
<dbReference type="GO" id="GO:0005737">
    <property type="term" value="C:cytoplasm"/>
    <property type="evidence" value="ECO:0007669"/>
    <property type="project" value="UniProtKB-SubCell"/>
</dbReference>
<dbReference type="InterPro" id="IPR014729">
    <property type="entry name" value="Rossmann-like_a/b/a_fold"/>
</dbReference>
<dbReference type="GO" id="GO:0006400">
    <property type="term" value="P:tRNA modification"/>
    <property type="evidence" value="ECO:0007669"/>
    <property type="project" value="UniProtKB-UniRule"/>
</dbReference>
<dbReference type="HOGENOM" id="CLU_038915_0_0_9"/>
<dbReference type="Proteomes" id="UP000002294">
    <property type="component" value="Chromosome"/>
</dbReference>
<organism evidence="3 4">
    <name type="scientific">Anaerococcus prevotii (strain ATCC 9321 / DSM 20548 / JCM 6508 / NCTC 11806 / PC1)</name>
    <name type="common">Peptostreptococcus prevotii</name>
    <name type="synonym">Peptococcus prevotii</name>
    <dbReference type="NCBI Taxonomy" id="525919"/>
    <lineage>
        <taxon>Bacteria</taxon>
        <taxon>Bacillati</taxon>
        <taxon>Bacillota</taxon>
        <taxon>Tissierellia</taxon>
        <taxon>Tissierellales</taxon>
        <taxon>Peptoniphilaceae</taxon>
        <taxon>Anaerococcus</taxon>
    </lineage>
</organism>
<keyword evidence="2" id="KW-0436">Ligase</keyword>
<dbReference type="Pfam" id="PF05636">
    <property type="entry name" value="HIGH_NTase1"/>
    <property type="match status" value="1"/>
</dbReference>
<accession>C7RHV2</accession>
<feature type="binding site" evidence="2">
    <location>
        <position position="184"/>
    </location>
    <ligand>
        <name>ATP</name>
        <dbReference type="ChEBI" id="CHEBI:30616"/>
    </ligand>
</feature>
<keyword evidence="1 2" id="KW-0819">tRNA processing</keyword>
<keyword evidence="2" id="KW-0694">RNA-binding</keyword>
<dbReference type="HAMAP" id="MF_01539">
    <property type="entry name" value="TmcAL"/>
    <property type="match status" value="1"/>
</dbReference>
<dbReference type="OrthoDB" id="9769796at2"/>
<dbReference type="PANTHER" id="PTHR37825:SF1">
    <property type="entry name" value="TRNA(MET) CYTIDINE ACETATE LIGASE"/>
    <property type="match status" value="1"/>
</dbReference>
<comment type="subcellular location">
    <subcellularLocation>
        <location evidence="2">Cytoplasm</location>
    </subcellularLocation>
</comment>
<dbReference type="EMBL" id="CP001708">
    <property type="protein sequence ID" value="ACV29063.1"/>
    <property type="molecule type" value="Genomic_DNA"/>
</dbReference>
<proteinExistence type="inferred from homology"/>
<comment type="caution">
    <text evidence="2">Lacks conserved residue(s) required for the propagation of feature annotation.</text>
</comment>
<feature type="binding site" evidence="2">
    <location>
        <begin position="7"/>
        <end position="20"/>
    </location>
    <ligand>
        <name>ATP</name>
        <dbReference type="ChEBI" id="CHEBI:30616"/>
    </ligand>
</feature>
<dbReference type="Gene3D" id="3.40.50.620">
    <property type="entry name" value="HUPs"/>
    <property type="match status" value="1"/>
</dbReference>